<feature type="disulfide bond" evidence="6">
    <location>
        <begin position="438"/>
        <end position="502"/>
    </location>
</feature>
<dbReference type="InParanoid" id="A0A1X7VFW1"/>
<evidence type="ECO:0000256" key="6">
    <source>
        <dbReference type="PROSITE-ProRule" id="PRU00196"/>
    </source>
</evidence>
<comment type="similarity">
    <text evidence="1">Belongs to the selenium-binding protein family.</text>
</comment>
<dbReference type="AlphaFoldDB" id="A0A1X7VFW1"/>
<keyword evidence="4 6" id="KW-1015">Disulfide bond</keyword>
<dbReference type="Pfam" id="PF00530">
    <property type="entry name" value="SRCR"/>
    <property type="match status" value="4"/>
</dbReference>
<feature type="disulfide bond" evidence="6">
    <location>
        <begin position="219"/>
        <end position="229"/>
    </location>
</feature>
<dbReference type="EnsemblMetazoa" id="Aqu2.1.38644_001">
    <property type="protein sequence ID" value="Aqu2.1.38644_001"/>
    <property type="gene ID" value="Aqu2.1.38644"/>
</dbReference>
<dbReference type="GO" id="GO:0016020">
    <property type="term" value="C:membrane"/>
    <property type="evidence" value="ECO:0007669"/>
    <property type="project" value="InterPro"/>
</dbReference>
<feature type="domain" description="SRCR" evidence="8">
    <location>
        <begin position="25"/>
        <end position="139"/>
    </location>
</feature>
<reference evidence="9" key="1">
    <citation type="submission" date="2017-05" db="UniProtKB">
        <authorList>
            <consortium name="EnsemblMetazoa"/>
        </authorList>
    </citation>
    <scope>IDENTIFICATION</scope>
</reference>
<keyword evidence="2 7" id="KW-0732">Signal</keyword>
<accession>A0A1X7VFW1</accession>
<evidence type="ECO:0000313" key="9">
    <source>
        <dbReference type="EnsemblMetazoa" id="Aqu2.1.38644_001"/>
    </source>
</evidence>
<comment type="caution">
    <text evidence="6">Lacks conserved residue(s) required for the propagation of feature annotation.</text>
</comment>
<dbReference type="Pfam" id="PF05694">
    <property type="entry name" value="SBP56"/>
    <property type="match status" value="1"/>
</dbReference>
<evidence type="ECO:0000256" key="4">
    <source>
        <dbReference type="ARBA" id="ARBA00023157"/>
    </source>
</evidence>
<feature type="signal peptide" evidence="7">
    <location>
        <begin position="1"/>
        <end position="19"/>
    </location>
</feature>
<dbReference type="InterPro" id="IPR036772">
    <property type="entry name" value="SRCR-like_dom_sf"/>
</dbReference>
<keyword evidence="5" id="KW-0711">Selenium</keyword>
<dbReference type="InterPro" id="IPR001190">
    <property type="entry name" value="SRCR"/>
</dbReference>
<evidence type="ECO:0000256" key="3">
    <source>
        <dbReference type="ARBA" id="ARBA00022737"/>
    </source>
</evidence>
<dbReference type="PRINTS" id="PR00258">
    <property type="entry name" value="SPERACTRCPTR"/>
</dbReference>
<feature type="chain" id="PRO_5013118423" description="SRCR domain-containing protein" evidence="7">
    <location>
        <begin position="20"/>
        <end position="603"/>
    </location>
</feature>
<evidence type="ECO:0000256" key="7">
    <source>
        <dbReference type="SAM" id="SignalP"/>
    </source>
</evidence>
<evidence type="ECO:0000256" key="5">
    <source>
        <dbReference type="ARBA" id="ARBA00023266"/>
    </source>
</evidence>
<feature type="domain" description="SRCR" evidence="8">
    <location>
        <begin position="152"/>
        <end position="251"/>
    </location>
</feature>
<feature type="domain" description="SRCR" evidence="8">
    <location>
        <begin position="413"/>
        <end position="513"/>
    </location>
</feature>
<protein>
    <recommendedName>
        <fullName evidence="8">SRCR domain-containing protein</fullName>
    </recommendedName>
</protein>
<dbReference type="Gene3D" id="3.10.250.10">
    <property type="entry name" value="SRCR-like domain"/>
    <property type="match status" value="4"/>
</dbReference>
<feature type="domain" description="SRCR" evidence="8">
    <location>
        <begin position="282"/>
        <end position="400"/>
    </location>
</feature>
<dbReference type="PANTHER" id="PTHR19331">
    <property type="entry name" value="SCAVENGER RECEPTOR DOMAIN-CONTAINING"/>
    <property type="match status" value="1"/>
</dbReference>
<dbReference type="InterPro" id="IPR008826">
    <property type="entry name" value="Se-bd"/>
</dbReference>
<feature type="disulfide bond" evidence="6">
    <location>
        <begin position="451"/>
        <end position="512"/>
    </location>
</feature>
<organism evidence="9">
    <name type="scientific">Amphimedon queenslandica</name>
    <name type="common">Sponge</name>
    <dbReference type="NCBI Taxonomy" id="400682"/>
    <lineage>
        <taxon>Eukaryota</taxon>
        <taxon>Metazoa</taxon>
        <taxon>Porifera</taxon>
        <taxon>Demospongiae</taxon>
        <taxon>Heteroscleromorpha</taxon>
        <taxon>Haplosclerida</taxon>
        <taxon>Niphatidae</taxon>
        <taxon>Amphimedon</taxon>
    </lineage>
</organism>
<dbReference type="OrthoDB" id="10252446at2759"/>
<dbReference type="SMART" id="SM00202">
    <property type="entry name" value="SR"/>
    <property type="match status" value="4"/>
</dbReference>
<dbReference type="PROSITE" id="PS50287">
    <property type="entry name" value="SRCR_2"/>
    <property type="match status" value="4"/>
</dbReference>
<dbReference type="PROSITE" id="PS00420">
    <property type="entry name" value="SRCR_1"/>
    <property type="match status" value="2"/>
</dbReference>
<keyword evidence="3" id="KW-0677">Repeat</keyword>
<dbReference type="FunFam" id="3.10.250.10:FF:000001">
    <property type="entry name" value="Lysyl oxidase 4 isoform X1"/>
    <property type="match status" value="2"/>
</dbReference>
<evidence type="ECO:0000256" key="2">
    <source>
        <dbReference type="ARBA" id="ARBA00022729"/>
    </source>
</evidence>
<evidence type="ECO:0000259" key="8">
    <source>
        <dbReference type="PROSITE" id="PS50287"/>
    </source>
</evidence>
<dbReference type="GO" id="GO:0008430">
    <property type="term" value="F:selenium binding"/>
    <property type="evidence" value="ECO:0007669"/>
    <property type="project" value="InterPro"/>
</dbReference>
<dbReference type="SUPFAM" id="SSF56487">
    <property type="entry name" value="SRCR-like"/>
    <property type="match status" value="4"/>
</dbReference>
<evidence type="ECO:0000256" key="1">
    <source>
        <dbReference type="ARBA" id="ARBA00005606"/>
    </source>
</evidence>
<sequence>MKLLSIFFLCLALFCAVQGQARGTIRLVRNGGFSSSYTSGIVQIYYFNRSSTTNRWGNICYDFYFGFLGAEVICHQLGYDGVSTYGKGGAMFGNDRAATILNRVNCDSTSYLTLEQCSFSTFISSTCTSDTQDVYVSCFTTRIWSSPYSGQIRLRGGIYSSYGRLEVYCNGQWGTVCNNTFDATDARATCHQLGYSNYNTYKTLAGSSSQPIWLDRVSCSSSSNCLSSCESCPSSQYHNCSHSQDVALGCEFNSSYSSSTNTLRTCNNDPPTSRPILARGTVQLVVNGVPLSSYSSGIVQIYYFTSSSSSNRWGNICYDISTFDSTEASVICHQLGYSGASGYGRAGDAISLYGTDTAATILADVNCGSSSYLTLEQCSFSRIISSSCTSNSEDVYVSCYTSRIWDRPYSGQIRLVGGTYSSYGRLEIYCNEQWGTVCDDSFGYIDARVACRQLGYSDYSTYTGNLAGYSSQPIWLKDVDCSSSSFDCLANCASCPTLEYTCRHSQDVALGCEFESTLTASSNTLSTCRYANFIPVVKTPTQLMKHAIFMNGSMLLQIDVDTDKGGLTLNKNFFVDFGQEPDGPSLAHEVRYPGGDCTSDIWL</sequence>
<proteinExistence type="inferred from homology"/>
<name>A0A1X7VFW1_AMPQE</name>